<dbReference type="Proteomes" id="UP001369736">
    <property type="component" value="Unassembled WGS sequence"/>
</dbReference>
<dbReference type="RefSeq" id="WP_337699782.1">
    <property type="nucleotide sequence ID" value="NZ_JBBEGM010000001.1"/>
</dbReference>
<gene>
    <name evidence="3" type="ORF">WCD58_04180</name>
</gene>
<protein>
    <submittedName>
        <fullName evidence="3">Esterase-like activity of phytase family protein</fullName>
    </submittedName>
</protein>
<dbReference type="PROSITE" id="PS51257">
    <property type="entry name" value="PROKAR_LIPOPROTEIN"/>
    <property type="match status" value="1"/>
</dbReference>
<dbReference type="EMBL" id="JBBEGM010000001">
    <property type="protein sequence ID" value="MEJ2860339.1"/>
    <property type="molecule type" value="Genomic_DNA"/>
</dbReference>
<dbReference type="InterPro" id="IPR027372">
    <property type="entry name" value="Phytase-like_dom"/>
</dbReference>
<feature type="domain" description="Phytase-like" evidence="2">
    <location>
        <begin position="60"/>
        <end position="300"/>
    </location>
</feature>
<keyword evidence="4" id="KW-1185">Reference proteome</keyword>
<comment type="caution">
    <text evidence="3">The sequence shown here is derived from an EMBL/GenBank/DDBJ whole genome shotgun (WGS) entry which is preliminary data.</text>
</comment>
<evidence type="ECO:0000259" key="2">
    <source>
        <dbReference type="Pfam" id="PF13449"/>
    </source>
</evidence>
<organism evidence="3 4">
    <name type="scientific">Actinomycetospora flava</name>
    <dbReference type="NCBI Taxonomy" id="3129232"/>
    <lineage>
        <taxon>Bacteria</taxon>
        <taxon>Bacillati</taxon>
        <taxon>Actinomycetota</taxon>
        <taxon>Actinomycetes</taxon>
        <taxon>Pseudonocardiales</taxon>
        <taxon>Pseudonocardiaceae</taxon>
        <taxon>Actinomycetospora</taxon>
    </lineage>
</organism>
<evidence type="ECO:0000313" key="4">
    <source>
        <dbReference type="Proteomes" id="UP001369736"/>
    </source>
</evidence>
<feature type="chain" id="PRO_5047417272" evidence="1">
    <location>
        <begin position="19"/>
        <end position="319"/>
    </location>
</feature>
<evidence type="ECO:0000256" key="1">
    <source>
        <dbReference type="SAM" id="SignalP"/>
    </source>
</evidence>
<name>A0ABU8M0J9_9PSEU</name>
<proteinExistence type="predicted"/>
<feature type="signal peptide" evidence="1">
    <location>
        <begin position="1"/>
        <end position="18"/>
    </location>
</feature>
<dbReference type="SUPFAM" id="SSF50969">
    <property type="entry name" value="YVTN repeat-like/Quinoprotein amine dehydrogenase"/>
    <property type="match status" value="1"/>
</dbReference>
<dbReference type="Pfam" id="PF13449">
    <property type="entry name" value="Phytase-like"/>
    <property type="match status" value="1"/>
</dbReference>
<reference evidence="3 4" key="1">
    <citation type="submission" date="2024-03" db="EMBL/GenBank/DDBJ databases">
        <title>Actinomycetospora sp. OC33-EN07, a novel actinomycete isolated from wild orchid (Aerides multiflora).</title>
        <authorList>
            <person name="Suriyachadkun C."/>
        </authorList>
    </citation>
    <scope>NUCLEOTIDE SEQUENCE [LARGE SCALE GENOMIC DNA]</scope>
    <source>
        <strain evidence="3 4">OC33-EN07</strain>
    </source>
</reference>
<evidence type="ECO:0000313" key="3">
    <source>
        <dbReference type="EMBL" id="MEJ2860339.1"/>
    </source>
</evidence>
<accession>A0ABU8M0J9</accession>
<keyword evidence="1" id="KW-0732">Signal</keyword>
<sequence length="319" mass="32879">MTRAAALALLLIVLAACGGGSAPGARSAAVAPQPCSPSVAITGFSDALDGREYGARRTWPVAGLSGLAVDRDGTLLALSDRSVLFTLDPRTREPTGAFPLADGAGDALDAEGLAVDAGGTRLVTSETEPAVYRFDPSGRLLGRLDVPADVADRASYNSTLEGVAVLGDGAVVAAMEGPLDGDDPGVRRFLTWPGPGYTYRPDPGLDVSDLTATGDGRLLVLERSYTSGVGNTVHLALADPRGDPPELPRTLLADLGTCPSLGAGTRQAQTNPLLDNIEGMTVLGRTPDGALRVLLVSDDNLDADQTTRLYDLLVRLPPA</sequence>
<dbReference type="InterPro" id="IPR011044">
    <property type="entry name" value="Quino_amine_DH_bsu"/>
</dbReference>